<dbReference type="GO" id="GO:0016020">
    <property type="term" value="C:membrane"/>
    <property type="evidence" value="ECO:0007669"/>
    <property type="project" value="UniProtKB-SubCell"/>
</dbReference>
<evidence type="ECO:0000256" key="1">
    <source>
        <dbReference type="ARBA" id="ARBA00004167"/>
    </source>
</evidence>
<dbReference type="Gene3D" id="2.40.50.100">
    <property type="match status" value="1"/>
</dbReference>
<dbReference type="PANTHER" id="PTHR30386">
    <property type="entry name" value="MEMBRANE FUSION SUBUNIT OF EMRAB-TOLC MULTIDRUG EFFLUX PUMP"/>
    <property type="match status" value="1"/>
</dbReference>
<evidence type="ECO:0000259" key="8">
    <source>
        <dbReference type="Pfam" id="PF25963"/>
    </source>
</evidence>
<evidence type="ECO:0000256" key="3">
    <source>
        <dbReference type="ARBA" id="ARBA00022989"/>
    </source>
</evidence>
<organism evidence="9 10">
    <name type="scientific">Mesorhizobium delmotii</name>
    <dbReference type="NCBI Taxonomy" id="1631247"/>
    <lineage>
        <taxon>Bacteria</taxon>
        <taxon>Pseudomonadati</taxon>
        <taxon>Pseudomonadota</taxon>
        <taxon>Alphaproteobacteria</taxon>
        <taxon>Hyphomicrobiales</taxon>
        <taxon>Phyllobacteriaceae</taxon>
        <taxon>Mesorhizobium</taxon>
    </lineage>
</organism>
<keyword evidence="4 6" id="KW-0472">Membrane</keyword>
<feature type="transmembrane region" description="Helical" evidence="6">
    <location>
        <begin position="51"/>
        <end position="69"/>
    </location>
</feature>
<comment type="subcellular location">
    <subcellularLocation>
        <location evidence="1">Membrane</location>
        <topology evidence="1">Single-pass membrane protein</topology>
    </subcellularLocation>
</comment>
<dbReference type="EMBL" id="FUIG01000035">
    <property type="protein sequence ID" value="SJM32381.1"/>
    <property type="molecule type" value="Genomic_DNA"/>
</dbReference>
<evidence type="ECO:0000313" key="10">
    <source>
        <dbReference type="Proteomes" id="UP000245698"/>
    </source>
</evidence>
<dbReference type="InterPro" id="IPR050739">
    <property type="entry name" value="MFP"/>
</dbReference>
<evidence type="ECO:0000256" key="4">
    <source>
        <dbReference type="ARBA" id="ARBA00023136"/>
    </source>
</evidence>
<dbReference type="InterPro" id="IPR058634">
    <property type="entry name" value="AaeA-lik-b-barrel"/>
</dbReference>
<dbReference type="AlphaFoldDB" id="A0A2P9AML5"/>
<accession>A0A2P9AML5</accession>
<dbReference type="PANTHER" id="PTHR30386:SF26">
    <property type="entry name" value="TRANSPORT PROTEIN COMB"/>
    <property type="match status" value="1"/>
</dbReference>
<keyword evidence="3 6" id="KW-1133">Transmembrane helix</keyword>
<evidence type="ECO:0000259" key="7">
    <source>
        <dbReference type="Pfam" id="PF25917"/>
    </source>
</evidence>
<dbReference type="Pfam" id="PF25917">
    <property type="entry name" value="BSH_RND"/>
    <property type="match status" value="1"/>
</dbReference>
<sequence>MPTLDDIKPWRDGRVTIRGNVMASEATGASRDHAPDVVGPPQKEKNPQRTVAITVLLVAFLLFVVTVFMERRTPSSSQATVSAYVVGVAPEVTGRVIEVGVTDNSAVKPGQMLFRLDPEQYRLAVAEAEARLAGVGQSIGASTAAVDVAQARVVEAKAVRVNVQDQATRAMELVRRGVYAQAKYDEAAAALDQADAGVDAAEADLARAQEELGPAGKDNPQLKEALAALESAQLDLLRTTVSAPAEGVVTNLQLSVGGMVSAGESAMTFIDTGTIWITAAFKENSLEMVAAGDRAEVFFDILPGQIFAATVEGIGMGVAQGSVDPATGLPKISTDTGWVRTPQSFPIRLVLDEGRPKGVRYGSQANVVIYTGDHPVTNALGSIWIRVLSILTYVS</sequence>
<protein>
    <submittedName>
        <fullName evidence="9">Secretion protein HlyD family protein</fullName>
    </submittedName>
</protein>
<feature type="domain" description="p-hydroxybenzoic acid efflux pump subunit AaeA-like beta-barrel" evidence="8">
    <location>
        <begin position="275"/>
        <end position="369"/>
    </location>
</feature>
<keyword evidence="10" id="KW-1185">Reference proteome</keyword>
<evidence type="ECO:0000256" key="2">
    <source>
        <dbReference type="ARBA" id="ARBA00022692"/>
    </source>
</evidence>
<dbReference type="Proteomes" id="UP000245698">
    <property type="component" value="Unassembled WGS sequence"/>
</dbReference>
<evidence type="ECO:0000256" key="6">
    <source>
        <dbReference type="SAM" id="Phobius"/>
    </source>
</evidence>
<dbReference type="SUPFAM" id="SSF111369">
    <property type="entry name" value="HlyD-like secretion proteins"/>
    <property type="match status" value="2"/>
</dbReference>
<dbReference type="InterPro" id="IPR058625">
    <property type="entry name" value="MdtA-like_BSH"/>
</dbReference>
<evidence type="ECO:0000256" key="5">
    <source>
        <dbReference type="SAM" id="MobiDB-lite"/>
    </source>
</evidence>
<reference evidence="10" key="1">
    <citation type="submission" date="2016-12" db="EMBL/GenBank/DDBJ databases">
        <authorList>
            <person name="Brunel B."/>
        </authorList>
    </citation>
    <scope>NUCLEOTIDE SEQUENCE [LARGE SCALE GENOMIC DNA]</scope>
</reference>
<feature type="region of interest" description="Disordered" evidence="5">
    <location>
        <begin position="24"/>
        <end position="45"/>
    </location>
</feature>
<dbReference type="Pfam" id="PF25963">
    <property type="entry name" value="Beta-barrel_AAEA"/>
    <property type="match status" value="1"/>
</dbReference>
<gene>
    <name evidence="9" type="ORF">BQ8482_280107</name>
</gene>
<evidence type="ECO:0000313" key="9">
    <source>
        <dbReference type="EMBL" id="SJM32381.1"/>
    </source>
</evidence>
<name>A0A2P9AML5_9HYPH</name>
<keyword evidence="2 6" id="KW-0812">Transmembrane</keyword>
<proteinExistence type="predicted"/>
<dbReference type="Gene3D" id="2.40.30.170">
    <property type="match status" value="1"/>
</dbReference>
<feature type="domain" description="Multidrug resistance protein MdtA-like barrel-sandwich hybrid" evidence="7">
    <location>
        <begin position="85"/>
        <end position="269"/>
    </location>
</feature>